<evidence type="ECO:0000256" key="3">
    <source>
        <dbReference type="ARBA" id="ARBA00022989"/>
    </source>
</evidence>
<dbReference type="Proteomes" id="UP000824681">
    <property type="component" value="Chromosome"/>
</dbReference>
<keyword evidence="6" id="KW-1003">Cell membrane</keyword>
<dbReference type="InterPro" id="IPR051784">
    <property type="entry name" value="Nod_factor_ABC_transporter"/>
</dbReference>
<protein>
    <recommendedName>
        <fullName evidence="6">Transport permease protein</fullName>
    </recommendedName>
</protein>
<evidence type="ECO:0000256" key="4">
    <source>
        <dbReference type="ARBA" id="ARBA00023136"/>
    </source>
</evidence>
<dbReference type="InterPro" id="IPR000412">
    <property type="entry name" value="ABC_2_transport"/>
</dbReference>
<evidence type="ECO:0000256" key="6">
    <source>
        <dbReference type="RuleBase" id="RU361157"/>
    </source>
</evidence>
<evidence type="ECO:0000313" key="9">
    <source>
        <dbReference type="Proteomes" id="UP000824681"/>
    </source>
</evidence>
<keyword evidence="9" id="KW-1185">Reference proteome</keyword>
<evidence type="ECO:0000256" key="2">
    <source>
        <dbReference type="ARBA" id="ARBA00022692"/>
    </source>
</evidence>
<dbReference type="PANTHER" id="PTHR43229:SF2">
    <property type="entry name" value="NODULATION PROTEIN J"/>
    <property type="match status" value="1"/>
</dbReference>
<evidence type="ECO:0000259" key="7">
    <source>
        <dbReference type="PROSITE" id="PS51012"/>
    </source>
</evidence>
<dbReference type="RefSeq" id="WP_020547733.1">
    <property type="nucleotide sequence ID" value="NZ_CP068985.1"/>
</dbReference>
<keyword evidence="6" id="KW-0813">Transport</keyword>
<gene>
    <name evidence="8" type="primary">drrB4</name>
    <name evidence="8" type="ORF">Nocox_14230</name>
</gene>
<comment type="subcellular location">
    <subcellularLocation>
        <location evidence="6">Cell membrane</location>
        <topology evidence="6">Multi-pass membrane protein</topology>
    </subcellularLocation>
    <subcellularLocation>
        <location evidence="1">Membrane</location>
        <topology evidence="1">Multi-pass membrane protein</topology>
    </subcellularLocation>
</comment>
<evidence type="ECO:0000256" key="1">
    <source>
        <dbReference type="ARBA" id="ARBA00004141"/>
    </source>
</evidence>
<reference evidence="8 9" key="1">
    <citation type="journal article" date="2021" name="ACS Chem. Biol.">
        <title>Genomic-Led Discovery of a Novel Glycopeptide Antibiotic by Nonomuraea coxensis DSM 45129.</title>
        <authorList>
            <person name="Yushchuk O."/>
            <person name="Vior N.M."/>
            <person name="Andreo-Vidal A."/>
            <person name="Berini F."/>
            <person name="Ruckert C."/>
            <person name="Busche T."/>
            <person name="Binda E."/>
            <person name="Kalinowski J."/>
            <person name="Truman A.W."/>
            <person name="Marinelli F."/>
        </authorList>
    </citation>
    <scope>NUCLEOTIDE SEQUENCE [LARGE SCALE GENOMIC DNA]</scope>
    <source>
        <strain evidence="8 9">DSM 45129</strain>
    </source>
</reference>
<dbReference type="InterPro" id="IPR047817">
    <property type="entry name" value="ABC2_TM_bact-type"/>
</dbReference>
<feature type="transmembrane region" description="Helical" evidence="6">
    <location>
        <begin position="68"/>
        <end position="89"/>
    </location>
</feature>
<keyword evidence="4 6" id="KW-0472">Membrane</keyword>
<comment type="similarity">
    <text evidence="6">Belongs to the ABC-2 integral membrane protein family.</text>
</comment>
<dbReference type="PROSITE" id="PS51012">
    <property type="entry name" value="ABC_TM2"/>
    <property type="match status" value="1"/>
</dbReference>
<dbReference type="EMBL" id="CP068985">
    <property type="protein sequence ID" value="QYC40462.1"/>
    <property type="molecule type" value="Genomic_DNA"/>
</dbReference>
<evidence type="ECO:0000313" key="8">
    <source>
        <dbReference type="EMBL" id="QYC40462.1"/>
    </source>
</evidence>
<accession>A0ABX8TYD2</accession>
<feature type="domain" description="ABC transmembrane type-2" evidence="7">
    <location>
        <begin position="32"/>
        <end position="261"/>
    </location>
</feature>
<sequence length="264" mass="27455">MSAVHPRRGAAPAADLYRLVVRDLRRELRVVDGLIVNIALPVIIMVVFVYVFGGAISTGSSGLAYIDFVVPAVLLMSGGYGAATTAITIAEDMTGGMMDRFRTLPIGGWLVPAGHVLASVLRNVVACGLALASAVLLGFRPHATLTEWLLVAALLAGYVLAMSSLAAVWGLLVRSTQAAGAFSFVVLFLPYVSDGVVPAETMPDVLRDFAANQPLTPAVATLRSLLLDGVPMGSSGVVAAAWLAGIVALSLPVAAVLFRRRTSS</sequence>
<name>A0ABX8TYD2_9ACTN</name>
<proteinExistence type="inferred from homology"/>
<keyword evidence="2 6" id="KW-0812">Transmembrane</keyword>
<feature type="transmembrane region" description="Helical" evidence="6">
    <location>
        <begin position="109"/>
        <end position="136"/>
    </location>
</feature>
<dbReference type="InterPro" id="IPR013525">
    <property type="entry name" value="ABC2_TM"/>
</dbReference>
<feature type="transmembrane region" description="Helical" evidence="6">
    <location>
        <begin position="34"/>
        <end position="56"/>
    </location>
</feature>
<dbReference type="PIRSF" id="PIRSF006648">
    <property type="entry name" value="DrrB"/>
    <property type="match status" value="1"/>
</dbReference>
<feature type="transmembrane region" description="Helical" evidence="6">
    <location>
        <begin position="148"/>
        <end position="172"/>
    </location>
</feature>
<feature type="transmembrane region" description="Helical" evidence="6">
    <location>
        <begin position="237"/>
        <end position="258"/>
    </location>
</feature>
<dbReference type="PANTHER" id="PTHR43229">
    <property type="entry name" value="NODULATION PROTEIN J"/>
    <property type="match status" value="1"/>
</dbReference>
<evidence type="ECO:0000256" key="5">
    <source>
        <dbReference type="ARBA" id="ARBA00023251"/>
    </source>
</evidence>
<feature type="transmembrane region" description="Helical" evidence="6">
    <location>
        <begin position="179"/>
        <end position="199"/>
    </location>
</feature>
<organism evidence="8 9">
    <name type="scientific">Nonomuraea coxensis DSM 45129</name>
    <dbReference type="NCBI Taxonomy" id="1122611"/>
    <lineage>
        <taxon>Bacteria</taxon>
        <taxon>Bacillati</taxon>
        <taxon>Actinomycetota</taxon>
        <taxon>Actinomycetes</taxon>
        <taxon>Streptosporangiales</taxon>
        <taxon>Streptosporangiaceae</taxon>
        <taxon>Nonomuraea</taxon>
    </lineage>
</organism>
<keyword evidence="3 6" id="KW-1133">Transmembrane helix</keyword>
<keyword evidence="5" id="KW-0046">Antibiotic resistance</keyword>
<dbReference type="Pfam" id="PF01061">
    <property type="entry name" value="ABC2_membrane"/>
    <property type="match status" value="1"/>
</dbReference>